<sequence length="160" mass="18696">MYKTYISFNDYQSFSDFKSFEKENDINLSWVACRTGETDSYLDYITGFQTQPEGIIQHNPYPDRYPYLKLDSTDLSLNELDALTNDENTMKNHMVSMLRYLSNQNTFCKMIGIETGILKSTSSYIEESGLSIYGFVSWLNKKDIEKLQHSDIIRSVYYES</sequence>
<proteinExistence type="predicted"/>
<name>A0A4U8QB98_9FIRM</name>
<accession>A0A4U8QB98</accession>
<gene>
    <name evidence="2" type="ORF">DSM106044_00717</name>
</gene>
<comment type="caution">
    <text evidence="2">The sequence shown here is derived from an EMBL/GenBank/DDBJ whole genome shotgun (WGS) entry which is preliminary data.</text>
</comment>
<reference evidence="2 3" key="1">
    <citation type="journal article" date="2019" name="Anaerobe">
        <title>Detection of Robinsoniella peoriensis in multiple bone samples of a trauma patient.</title>
        <authorList>
            <person name="Schrottner P."/>
            <person name="Hartwich K."/>
            <person name="Bunk B."/>
            <person name="Schober I."/>
            <person name="Helbig S."/>
            <person name="Rudolph W.W."/>
            <person name="Gunzer F."/>
        </authorList>
    </citation>
    <scope>NUCLEOTIDE SEQUENCE [LARGE SCALE GENOMIC DNA]</scope>
    <source>
        <strain evidence="2 3">DSM 106044</strain>
    </source>
</reference>
<evidence type="ECO:0000313" key="2">
    <source>
        <dbReference type="EMBL" id="TLD02335.1"/>
    </source>
</evidence>
<protein>
    <recommendedName>
        <fullName evidence="1">Sigma factor regulator C-terminal domain-containing protein</fullName>
    </recommendedName>
</protein>
<keyword evidence="3" id="KW-1185">Reference proteome</keyword>
<dbReference type="InterPro" id="IPR025672">
    <property type="entry name" value="Sigma_reg_C_dom"/>
</dbReference>
<dbReference type="AlphaFoldDB" id="A0A4U8QB98"/>
<feature type="domain" description="Sigma factor regulator C-terminal" evidence="1">
    <location>
        <begin position="4"/>
        <end position="155"/>
    </location>
</feature>
<organism evidence="2 3">
    <name type="scientific">Robinsoniella peoriensis</name>
    <dbReference type="NCBI Taxonomy" id="180332"/>
    <lineage>
        <taxon>Bacteria</taxon>
        <taxon>Bacillati</taxon>
        <taxon>Bacillota</taxon>
        <taxon>Clostridia</taxon>
        <taxon>Lachnospirales</taxon>
        <taxon>Lachnospiraceae</taxon>
        <taxon>Robinsoniella</taxon>
    </lineage>
</organism>
<dbReference type="Pfam" id="PF13791">
    <property type="entry name" value="Sigma_reg_C"/>
    <property type="match status" value="1"/>
</dbReference>
<evidence type="ECO:0000313" key="3">
    <source>
        <dbReference type="Proteomes" id="UP000306509"/>
    </source>
</evidence>
<evidence type="ECO:0000259" key="1">
    <source>
        <dbReference type="Pfam" id="PF13791"/>
    </source>
</evidence>
<dbReference type="EMBL" id="QGQD01000017">
    <property type="protein sequence ID" value="TLD02335.1"/>
    <property type="molecule type" value="Genomic_DNA"/>
</dbReference>
<dbReference type="Proteomes" id="UP000306509">
    <property type="component" value="Unassembled WGS sequence"/>
</dbReference>